<sequence length="47" mass="5084">MTGIAFAFFLVAAVLVWGGLIASIIFIARRPQVEKYPEGSELVGDDD</sequence>
<comment type="caution">
    <text evidence="2">The sequence shown here is derived from an EMBL/GenBank/DDBJ whole genome shotgun (WGS) entry which is preliminary data.</text>
</comment>
<evidence type="ECO:0000313" key="3">
    <source>
        <dbReference type="Proteomes" id="UP000316560"/>
    </source>
</evidence>
<dbReference type="Proteomes" id="UP000316560">
    <property type="component" value="Unassembled WGS sequence"/>
</dbReference>
<gene>
    <name evidence="2" type="ORF">FB472_1119</name>
</gene>
<dbReference type="EMBL" id="VFRA01000001">
    <property type="protein sequence ID" value="TQO19554.1"/>
    <property type="molecule type" value="Genomic_DNA"/>
</dbReference>
<keyword evidence="3" id="KW-1185">Reference proteome</keyword>
<protein>
    <recommendedName>
        <fullName evidence="4">Methionine/alanine importer small subunit</fullName>
    </recommendedName>
</protein>
<proteinExistence type="predicted"/>
<dbReference type="NCBIfam" id="NF033493">
    <property type="entry name" value="MetS_like_NSS"/>
    <property type="match status" value="1"/>
</dbReference>
<organism evidence="2 3">
    <name type="scientific">Rhodoglobus vestalii</name>
    <dbReference type="NCBI Taxonomy" id="193384"/>
    <lineage>
        <taxon>Bacteria</taxon>
        <taxon>Bacillati</taxon>
        <taxon>Actinomycetota</taxon>
        <taxon>Actinomycetes</taxon>
        <taxon>Micrococcales</taxon>
        <taxon>Microbacteriaceae</taxon>
        <taxon>Rhodoglobus</taxon>
    </lineage>
</organism>
<evidence type="ECO:0000313" key="2">
    <source>
        <dbReference type="EMBL" id="TQO19554.1"/>
    </source>
</evidence>
<accession>A0A8H2PXR5</accession>
<keyword evidence="1" id="KW-0472">Membrane</keyword>
<reference evidence="2 3" key="1">
    <citation type="submission" date="2019-06" db="EMBL/GenBank/DDBJ databases">
        <title>Sequencing the genomes of 1000 actinobacteria strains.</title>
        <authorList>
            <person name="Klenk H.-P."/>
        </authorList>
    </citation>
    <scope>NUCLEOTIDE SEQUENCE [LARGE SCALE GENOMIC DNA]</scope>
    <source>
        <strain evidence="2 3">DSM 21947</strain>
    </source>
</reference>
<dbReference type="RefSeq" id="WP_141990017.1">
    <property type="nucleotide sequence ID" value="NZ_VFRA01000001.1"/>
</dbReference>
<keyword evidence="1" id="KW-1133">Transmembrane helix</keyword>
<dbReference type="AlphaFoldDB" id="A0A8H2PXR5"/>
<dbReference type="OrthoDB" id="6712920at2"/>
<keyword evidence="1" id="KW-0812">Transmembrane</keyword>
<feature type="transmembrane region" description="Helical" evidence="1">
    <location>
        <begin position="6"/>
        <end position="28"/>
    </location>
</feature>
<evidence type="ECO:0008006" key="4">
    <source>
        <dbReference type="Google" id="ProtNLM"/>
    </source>
</evidence>
<evidence type="ECO:0000256" key="1">
    <source>
        <dbReference type="SAM" id="Phobius"/>
    </source>
</evidence>
<name>A0A8H2PXR5_9MICO</name>